<dbReference type="InterPro" id="IPR002068">
    <property type="entry name" value="A-crystallin/Hsp20_dom"/>
</dbReference>
<feature type="domain" description="SHSP" evidence="4">
    <location>
        <begin position="35"/>
        <end position="150"/>
    </location>
</feature>
<dbReference type="AlphaFoldDB" id="A0A0K9NJQ3"/>
<evidence type="ECO:0000313" key="6">
    <source>
        <dbReference type="Proteomes" id="UP000036987"/>
    </source>
</evidence>
<dbReference type="SUPFAM" id="SSF49764">
    <property type="entry name" value="HSP20-like chaperones"/>
    <property type="match status" value="1"/>
</dbReference>
<evidence type="ECO:0000313" key="5">
    <source>
        <dbReference type="EMBL" id="KMZ57001.1"/>
    </source>
</evidence>
<comment type="similarity">
    <text evidence="2 3">Belongs to the small heat shock protein (HSP20) family.</text>
</comment>
<comment type="caution">
    <text evidence="5">The sequence shown here is derived from an EMBL/GenBank/DDBJ whole genome shotgun (WGS) entry which is preliminary data.</text>
</comment>
<accession>A0A0K9NJQ3</accession>
<dbReference type="PANTHER" id="PTHR11527">
    <property type="entry name" value="HEAT-SHOCK PROTEIN 20 FAMILY MEMBER"/>
    <property type="match status" value="1"/>
</dbReference>
<gene>
    <name evidence="5" type="ORF">ZOSMA_8G01500</name>
</gene>
<organism evidence="5 6">
    <name type="scientific">Zostera marina</name>
    <name type="common">Eelgrass</name>
    <dbReference type="NCBI Taxonomy" id="29655"/>
    <lineage>
        <taxon>Eukaryota</taxon>
        <taxon>Viridiplantae</taxon>
        <taxon>Streptophyta</taxon>
        <taxon>Embryophyta</taxon>
        <taxon>Tracheophyta</taxon>
        <taxon>Spermatophyta</taxon>
        <taxon>Magnoliopsida</taxon>
        <taxon>Liliopsida</taxon>
        <taxon>Zosteraceae</taxon>
        <taxon>Zostera</taxon>
    </lineage>
</organism>
<dbReference type="Gene3D" id="2.60.40.790">
    <property type="match status" value="1"/>
</dbReference>
<dbReference type="GO" id="GO:0006457">
    <property type="term" value="P:protein folding"/>
    <property type="evidence" value="ECO:0000318"/>
    <property type="project" value="GO_Central"/>
</dbReference>
<dbReference type="OMA" id="HRVERQC"/>
<reference evidence="6" key="1">
    <citation type="journal article" date="2016" name="Nature">
        <title>The genome of the seagrass Zostera marina reveals angiosperm adaptation to the sea.</title>
        <authorList>
            <person name="Olsen J.L."/>
            <person name="Rouze P."/>
            <person name="Verhelst B."/>
            <person name="Lin Y.-C."/>
            <person name="Bayer T."/>
            <person name="Collen J."/>
            <person name="Dattolo E."/>
            <person name="De Paoli E."/>
            <person name="Dittami S."/>
            <person name="Maumus F."/>
            <person name="Michel G."/>
            <person name="Kersting A."/>
            <person name="Lauritano C."/>
            <person name="Lohaus R."/>
            <person name="Toepel M."/>
            <person name="Tonon T."/>
            <person name="Vanneste K."/>
            <person name="Amirebrahimi M."/>
            <person name="Brakel J."/>
            <person name="Bostroem C."/>
            <person name="Chovatia M."/>
            <person name="Grimwood J."/>
            <person name="Jenkins J.W."/>
            <person name="Jueterbock A."/>
            <person name="Mraz A."/>
            <person name="Stam W.T."/>
            <person name="Tice H."/>
            <person name="Bornberg-Bauer E."/>
            <person name="Green P.J."/>
            <person name="Pearson G.A."/>
            <person name="Procaccini G."/>
            <person name="Duarte C.M."/>
            <person name="Schmutz J."/>
            <person name="Reusch T.B.H."/>
            <person name="Van de Peer Y."/>
        </authorList>
    </citation>
    <scope>NUCLEOTIDE SEQUENCE [LARGE SCALE GENOMIC DNA]</scope>
    <source>
        <strain evidence="6">cv. Finnish</strain>
    </source>
</reference>
<evidence type="ECO:0000256" key="2">
    <source>
        <dbReference type="PROSITE-ProRule" id="PRU00285"/>
    </source>
</evidence>
<proteinExistence type="inferred from homology"/>
<sequence>MSTLTPGLDPLFDPFSVGTSSLLSDLGRRWPDRDETTAITQTNVDWAETPESHIFHTDIPGVRKNEVKVQVEDGNILHISGERMKQEETDTDTWHRVERQRGSFLRRFKLPENANMEDVQCILDHGVLTVTVPKKETGKPARNIRAVDIN</sequence>
<dbReference type="GO" id="GO:0009408">
    <property type="term" value="P:response to heat"/>
    <property type="evidence" value="ECO:0000318"/>
    <property type="project" value="GO_Central"/>
</dbReference>
<dbReference type="OrthoDB" id="5511210at2759"/>
<dbReference type="GO" id="GO:0051082">
    <property type="term" value="F:unfolded protein binding"/>
    <property type="evidence" value="ECO:0000318"/>
    <property type="project" value="GO_Central"/>
</dbReference>
<name>A0A0K9NJQ3_ZOSMR</name>
<dbReference type="STRING" id="29655.A0A0K9NJQ3"/>
<dbReference type="CDD" id="cd06472">
    <property type="entry name" value="ACD_ScHsp26_like"/>
    <property type="match status" value="1"/>
</dbReference>
<keyword evidence="1 5" id="KW-0346">Stress response</keyword>
<dbReference type="InterPro" id="IPR031107">
    <property type="entry name" value="Small_HSP"/>
</dbReference>
<evidence type="ECO:0000256" key="3">
    <source>
        <dbReference type="RuleBase" id="RU003616"/>
    </source>
</evidence>
<dbReference type="PROSITE" id="PS01031">
    <property type="entry name" value="SHSP"/>
    <property type="match status" value="1"/>
</dbReference>
<dbReference type="GO" id="GO:0009651">
    <property type="term" value="P:response to salt stress"/>
    <property type="evidence" value="ECO:0000318"/>
    <property type="project" value="GO_Central"/>
</dbReference>
<dbReference type="GO" id="GO:0042542">
    <property type="term" value="P:response to hydrogen peroxide"/>
    <property type="evidence" value="ECO:0000318"/>
    <property type="project" value="GO_Central"/>
</dbReference>
<dbReference type="GO" id="GO:0051259">
    <property type="term" value="P:protein complex oligomerization"/>
    <property type="evidence" value="ECO:0000318"/>
    <property type="project" value="GO_Central"/>
</dbReference>
<protein>
    <submittedName>
        <fullName evidence="5">18.2 kDa class I heat shock protein</fullName>
    </submittedName>
</protein>
<dbReference type="InterPro" id="IPR008978">
    <property type="entry name" value="HSP20-like_chaperone"/>
</dbReference>
<evidence type="ECO:0000256" key="1">
    <source>
        <dbReference type="ARBA" id="ARBA00023016"/>
    </source>
</evidence>
<dbReference type="EMBL" id="LFYR01002110">
    <property type="protein sequence ID" value="KMZ57001.1"/>
    <property type="molecule type" value="Genomic_DNA"/>
</dbReference>
<evidence type="ECO:0000259" key="4">
    <source>
        <dbReference type="PROSITE" id="PS01031"/>
    </source>
</evidence>
<dbReference type="Pfam" id="PF00011">
    <property type="entry name" value="HSP20"/>
    <property type="match status" value="1"/>
</dbReference>
<dbReference type="Proteomes" id="UP000036987">
    <property type="component" value="Unassembled WGS sequence"/>
</dbReference>
<keyword evidence="6" id="KW-1185">Reference proteome</keyword>